<reference evidence="1 2" key="1">
    <citation type="submission" date="2020-11" db="EMBL/GenBank/DDBJ databases">
        <title>Fusibacter basophilias sp. nov.</title>
        <authorList>
            <person name="Qiu D."/>
        </authorList>
    </citation>
    <scope>NUCLEOTIDE SEQUENCE [LARGE SCALE GENOMIC DNA]</scope>
    <source>
        <strain evidence="1 2">Q10-2</strain>
    </source>
</reference>
<proteinExistence type="predicted"/>
<accession>A0ABR9ZUV8</accession>
<gene>
    <name evidence="1" type="ORF">ISU02_14115</name>
</gene>
<comment type="caution">
    <text evidence="1">The sequence shown here is derived from an EMBL/GenBank/DDBJ whole genome shotgun (WGS) entry which is preliminary data.</text>
</comment>
<evidence type="ECO:0000313" key="1">
    <source>
        <dbReference type="EMBL" id="MBF4694254.1"/>
    </source>
</evidence>
<evidence type="ECO:0008006" key="3">
    <source>
        <dbReference type="Google" id="ProtNLM"/>
    </source>
</evidence>
<sequence>MKQDIKIDWTNLLLMQHDILGYPQSNFVVTPLEYLKYSKQDLKEETERGLINSIGNSKRAIDCQVDLLIEALGFKSELFDNKNSYRNVKKFIRENYAGKNSNGLTDKLRLLQILNIAPVILISQIRNLRNTIEHDYQKPNKNSAEEAVEIAELFVHASGSIFENSYGSIVFGSNFKIKTELTVEKKPFSYYTLLPEYCFLELNHYRDKKLRLHLIKNSHRSFPATHYGEPIIDFLPEDKLYPIALKILFCEEYQLLPQLLEHEIDSKFVKYKLDDI</sequence>
<dbReference type="Proteomes" id="UP000614200">
    <property type="component" value="Unassembled WGS sequence"/>
</dbReference>
<dbReference type="EMBL" id="JADKNH010000008">
    <property type="protein sequence ID" value="MBF4694254.1"/>
    <property type="molecule type" value="Genomic_DNA"/>
</dbReference>
<keyword evidence="2" id="KW-1185">Reference proteome</keyword>
<protein>
    <recommendedName>
        <fullName evidence="3">DUF4145 domain-containing protein</fullName>
    </recommendedName>
</protein>
<dbReference type="RefSeq" id="WP_194702491.1">
    <property type="nucleotide sequence ID" value="NZ_JADKNH010000008.1"/>
</dbReference>
<name>A0ABR9ZUV8_9FIRM</name>
<evidence type="ECO:0000313" key="2">
    <source>
        <dbReference type="Proteomes" id="UP000614200"/>
    </source>
</evidence>
<organism evidence="1 2">
    <name type="scientific">Fusibacter ferrireducens</name>
    <dbReference type="NCBI Taxonomy" id="2785058"/>
    <lineage>
        <taxon>Bacteria</taxon>
        <taxon>Bacillati</taxon>
        <taxon>Bacillota</taxon>
        <taxon>Clostridia</taxon>
        <taxon>Eubacteriales</taxon>
        <taxon>Eubacteriales Family XII. Incertae Sedis</taxon>
        <taxon>Fusibacter</taxon>
    </lineage>
</organism>